<dbReference type="EMBL" id="UINC01001017">
    <property type="protein sequence ID" value="SUZ67665.1"/>
    <property type="molecule type" value="Genomic_DNA"/>
</dbReference>
<reference evidence="2" key="1">
    <citation type="submission" date="2018-05" db="EMBL/GenBank/DDBJ databases">
        <authorList>
            <person name="Lanie J.A."/>
            <person name="Ng W.-L."/>
            <person name="Kazmierczak K.M."/>
            <person name="Andrzejewski T.M."/>
            <person name="Davidsen T.M."/>
            <person name="Wayne K.J."/>
            <person name="Tettelin H."/>
            <person name="Glass J.I."/>
            <person name="Rusch D."/>
            <person name="Podicherti R."/>
            <person name="Tsui H.-C.T."/>
            <person name="Winkler M.E."/>
        </authorList>
    </citation>
    <scope>NUCLEOTIDE SEQUENCE</scope>
</reference>
<accession>A0A381PKU8</accession>
<protein>
    <recommendedName>
        <fullName evidence="1">NADPH-dependent FMN reductase-like domain-containing protein</fullName>
    </recommendedName>
</protein>
<dbReference type="Gene3D" id="3.40.50.360">
    <property type="match status" value="1"/>
</dbReference>
<dbReference type="GO" id="GO:0016491">
    <property type="term" value="F:oxidoreductase activity"/>
    <property type="evidence" value="ECO:0007669"/>
    <property type="project" value="InterPro"/>
</dbReference>
<name>A0A381PKU8_9ZZZZ</name>
<dbReference type="SUPFAM" id="SSF52218">
    <property type="entry name" value="Flavoproteins"/>
    <property type="match status" value="1"/>
</dbReference>
<gene>
    <name evidence="2" type="ORF">METZ01_LOCUS20519</name>
</gene>
<feature type="domain" description="NADPH-dependent FMN reductase-like" evidence="1">
    <location>
        <begin position="20"/>
        <end position="67"/>
    </location>
</feature>
<dbReference type="Pfam" id="PF03358">
    <property type="entry name" value="FMN_red"/>
    <property type="match status" value="1"/>
</dbReference>
<evidence type="ECO:0000313" key="2">
    <source>
        <dbReference type="EMBL" id="SUZ67665.1"/>
    </source>
</evidence>
<sequence length="133" mass="14167">MGIKSASDVVDTEIVTLERAALLATSAEVIQADALVIATPEHFGSMAGATKFFFEEIWDDCLNHTQGLPWQLIVKAGSDGAQTIEGIQKLANAQGWKQFRPPLLIVGEVTEAALNSAFELGALLAVSLDSELI</sequence>
<dbReference type="AlphaFoldDB" id="A0A381PKU8"/>
<proteinExistence type="predicted"/>
<dbReference type="InterPro" id="IPR005025">
    <property type="entry name" value="FMN_Rdtase-like_dom"/>
</dbReference>
<evidence type="ECO:0000259" key="1">
    <source>
        <dbReference type="Pfam" id="PF03358"/>
    </source>
</evidence>
<dbReference type="InterPro" id="IPR029039">
    <property type="entry name" value="Flavoprotein-like_sf"/>
</dbReference>
<organism evidence="2">
    <name type="scientific">marine metagenome</name>
    <dbReference type="NCBI Taxonomy" id="408172"/>
    <lineage>
        <taxon>unclassified sequences</taxon>
        <taxon>metagenomes</taxon>
        <taxon>ecological metagenomes</taxon>
    </lineage>
</organism>